<evidence type="ECO:0000313" key="3">
    <source>
        <dbReference type="Proteomes" id="UP000658225"/>
    </source>
</evidence>
<sequence length="84" mass="9739">MNHPILFGNSKKAVFTQLFIALSIFVLLKWFFDQVKKAVRKSISFRSFTRSFLAQTVAVEWLSAVVDFLCHLREYSERDLPVVG</sequence>
<keyword evidence="1" id="KW-0472">Membrane</keyword>
<comment type="caution">
    <text evidence="2">The sequence shown here is derived from an EMBL/GenBank/DDBJ whole genome shotgun (WGS) entry which is preliminary data.</text>
</comment>
<protein>
    <recommendedName>
        <fullName evidence="4">Transposase</fullName>
    </recommendedName>
</protein>
<proteinExistence type="predicted"/>
<evidence type="ECO:0000313" key="2">
    <source>
        <dbReference type="EMBL" id="MBE1553857.1"/>
    </source>
</evidence>
<feature type="transmembrane region" description="Helical" evidence="1">
    <location>
        <begin position="14"/>
        <end position="32"/>
    </location>
</feature>
<evidence type="ECO:0008006" key="4">
    <source>
        <dbReference type="Google" id="ProtNLM"/>
    </source>
</evidence>
<keyword evidence="3" id="KW-1185">Reference proteome</keyword>
<organism evidence="2 3">
    <name type="scientific">Sporosarcina limicola</name>
    <dbReference type="NCBI Taxonomy" id="34101"/>
    <lineage>
        <taxon>Bacteria</taxon>
        <taxon>Bacillati</taxon>
        <taxon>Bacillota</taxon>
        <taxon>Bacilli</taxon>
        <taxon>Bacillales</taxon>
        <taxon>Caryophanaceae</taxon>
        <taxon>Sporosarcina</taxon>
    </lineage>
</organism>
<name>A0A927MIZ9_9BACL</name>
<dbReference type="AlphaFoldDB" id="A0A927MIZ9"/>
<dbReference type="EMBL" id="JADBEL010000003">
    <property type="protein sequence ID" value="MBE1553857.1"/>
    <property type="molecule type" value="Genomic_DNA"/>
</dbReference>
<dbReference type="Proteomes" id="UP000658225">
    <property type="component" value="Unassembled WGS sequence"/>
</dbReference>
<evidence type="ECO:0000256" key="1">
    <source>
        <dbReference type="SAM" id="Phobius"/>
    </source>
</evidence>
<keyword evidence="1" id="KW-1133">Transmembrane helix</keyword>
<dbReference type="RefSeq" id="WP_192597659.1">
    <property type="nucleotide sequence ID" value="NZ_JADBEL010000003.1"/>
</dbReference>
<keyword evidence="1" id="KW-0812">Transmembrane</keyword>
<reference evidence="2" key="1">
    <citation type="submission" date="2020-10" db="EMBL/GenBank/DDBJ databases">
        <title>Genomic Encyclopedia of Type Strains, Phase IV (KMG-IV): sequencing the most valuable type-strain genomes for metagenomic binning, comparative biology and taxonomic classification.</title>
        <authorList>
            <person name="Goeker M."/>
        </authorList>
    </citation>
    <scope>NUCLEOTIDE SEQUENCE</scope>
    <source>
        <strain evidence="2">DSM 13886</strain>
    </source>
</reference>
<gene>
    <name evidence="2" type="ORF">H4683_000931</name>
</gene>
<accession>A0A927MIZ9</accession>